<sequence length="78" mass="8441">MISSLIGWYFGYEIVNVAFIVGAITLLLSTTGLSTEAHLAMKTFGNYVPKEGSKLLSLNPLLVSSLLLLVCSFLYAIL</sequence>
<protein>
    <submittedName>
        <fullName evidence="2">Uncharacterized protein</fullName>
    </submittedName>
</protein>
<dbReference type="Proteomes" id="UP000018890">
    <property type="component" value="Unassembled WGS sequence"/>
</dbReference>
<organism evidence="2 3">
    <name type="scientific">Halalkalibacter wakoensis JCM 9140</name>
    <dbReference type="NCBI Taxonomy" id="1236970"/>
    <lineage>
        <taxon>Bacteria</taxon>
        <taxon>Bacillati</taxon>
        <taxon>Bacillota</taxon>
        <taxon>Bacilli</taxon>
        <taxon>Bacillales</taxon>
        <taxon>Bacillaceae</taxon>
        <taxon>Halalkalibacter</taxon>
    </lineage>
</organism>
<keyword evidence="1" id="KW-0812">Transmembrane</keyword>
<evidence type="ECO:0000313" key="3">
    <source>
        <dbReference type="Proteomes" id="UP000018890"/>
    </source>
</evidence>
<keyword evidence="3" id="KW-1185">Reference proteome</keyword>
<feature type="transmembrane region" description="Helical" evidence="1">
    <location>
        <begin position="6"/>
        <end position="34"/>
    </location>
</feature>
<feature type="transmembrane region" description="Helical" evidence="1">
    <location>
        <begin position="55"/>
        <end position="77"/>
    </location>
</feature>
<dbReference type="AlphaFoldDB" id="W4PYS1"/>
<reference evidence="2" key="1">
    <citation type="journal article" date="2014" name="Genome Announc.">
        <title>Draft Genome Sequences of Three Alkaliphilic Bacillus Strains, Bacillus wakoensis JCM 9140T, Bacillus akibai JCM 9157T, and Bacillus hemicellulosilyticus JCM 9152T.</title>
        <authorList>
            <person name="Yuki M."/>
            <person name="Oshima K."/>
            <person name="Suda W."/>
            <person name="Oshida Y."/>
            <person name="Kitamura K."/>
            <person name="Iida T."/>
            <person name="Hattori M."/>
            <person name="Ohkuma M."/>
        </authorList>
    </citation>
    <scope>NUCLEOTIDE SEQUENCE [LARGE SCALE GENOMIC DNA]</scope>
    <source>
        <strain evidence="2">JCM 9140</strain>
    </source>
</reference>
<keyword evidence="1" id="KW-0472">Membrane</keyword>
<accession>W4PYS1</accession>
<comment type="caution">
    <text evidence="2">The sequence shown here is derived from an EMBL/GenBank/DDBJ whole genome shotgun (WGS) entry which is preliminary data.</text>
</comment>
<name>W4PYS1_9BACI</name>
<evidence type="ECO:0000256" key="1">
    <source>
        <dbReference type="SAM" id="Phobius"/>
    </source>
</evidence>
<evidence type="ECO:0000313" key="2">
    <source>
        <dbReference type="EMBL" id="GAE24956.1"/>
    </source>
</evidence>
<proteinExistence type="predicted"/>
<gene>
    <name evidence="2" type="ORF">JCM9140_922</name>
</gene>
<keyword evidence="1" id="KW-1133">Transmembrane helix</keyword>
<dbReference type="EMBL" id="BAUT01000005">
    <property type="protein sequence ID" value="GAE24956.1"/>
    <property type="molecule type" value="Genomic_DNA"/>
</dbReference>